<dbReference type="Pfam" id="PF08281">
    <property type="entry name" value="Sigma70_r4_2"/>
    <property type="match status" value="1"/>
</dbReference>
<dbReference type="CDD" id="cd06171">
    <property type="entry name" value="Sigma70_r4"/>
    <property type="match status" value="1"/>
</dbReference>
<dbReference type="GO" id="GO:0016987">
    <property type="term" value="F:sigma factor activity"/>
    <property type="evidence" value="ECO:0007669"/>
    <property type="project" value="UniProtKB-KW"/>
</dbReference>
<feature type="domain" description="RNA polymerase sigma factor 70 region 4 type 2" evidence="7">
    <location>
        <begin position="123"/>
        <end position="173"/>
    </location>
</feature>
<dbReference type="InterPro" id="IPR013324">
    <property type="entry name" value="RNA_pol_sigma_r3/r4-like"/>
</dbReference>
<dbReference type="Gene3D" id="1.10.10.10">
    <property type="entry name" value="Winged helix-like DNA-binding domain superfamily/Winged helix DNA-binding domain"/>
    <property type="match status" value="1"/>
</dbReference>
<feature type="compositionally biased region" description="Polar residues" evidence="5">
    <location>
        <begin position="93"/>
        <end position="104"/>
    </location>
</feature>
<evidence type="ECO:0000256" key="1">
    <source>
        <dbReference type="ARBA" id="ARBA00010641"/>
    </source>
</evidence>
<dbReference type="PANTHER" id="PTHR43133:SF62">
    <property type="entry name" value="RNA POLYMERASE SIGMA FACTOR SIGZ"/>
    <property type="match status" value="1"/>
</dbReference>
<dbReference type="GO" id="GO:0003677">
    <property type="term" value="F:DNA binding"/>
    <property type="evidence" value="ECO:0007669"/>
    <property type="project" value="InterPro"/>
</dbReference>
<dbReference type="AlphaFoldDB" id="A0A517U465"/>
<name>A0A517U465_9BACT</name>
<dbReference type="EMBL" id="CP036339">
    <property type="protein sequence ID" value="QDT75419.1"/>
    <property type="molecule type" value="Genomic_DNA"/>
</dbReference>
<keyword evidence="3" id="KW-0731">Sigma factor</keyword>
<keyword evidence="4" id="KW-0804">Transcription</keyword>
<feature type="domain" description="RNA polymerase sigma-70 region 2" evidence="6">
    <location>
        <begin position="25"/>
        <end position="91"/>
    </location>
</feature>
<reference evidence="8 9" key="1">
    <citation type="submission" date="2019-02" db="EMBL/GenBank/DDBJ databases">
        <title>Deep-cultivation of Planctomycetes and their phenomic and genomic characterization uncovers novel biology.</title>
        <authorList>
            <person name="Wiegand S."/>
            <person name="Jogler M."/>
            <person name="Boedeker C."/>
            <person name="Pinto D."/>
            <person name="Vollmers J."/>
            <person name="Rivas-Marin E."/>
            <person name="Kohn T."/>
            <person name="Peeters S.H."/>
            <person name="Heuer A."/>
            <person name="Rast P."/>
            <person name="Oberbeckmann S."/>
            <person name="Bunk B."/>
            <person name="Jeske O."/>
            <person name="Meyerdierks A."/>
            <person name="Storesund J.E."/>
            <person name="Kallscheuer N."/>
            <person name="Luecker S."/>
            <person name="Lage O.M."/>
            <person name="Pohl T."/>
            <person name="Merkel B.J."/>
            <person name="Hornburger P."/>
            <person name="Mueller R.-W."/>
            <person name="Bruemmer F."/>
            <person name="Labrenz M."/>
            <person name="Spormann A.M."/>
            <person name="Op den Camp H."/>
            <person name="Overmann J."/>
            <person name="Amann R."/>
            <person name="Jetten M.S.M."/>
            <person name="Mascher T."/>
            <person name="Medema M.H."/>
            <person name="Devos D.P."/>
            <person name="Kaster A.-K."/>
            <person name="Ovreas L."/>
            <person name="Rohde M."/>
            <person name="Galperin M.Y."/>
            <person name="Jogler C."/>
        </authorList>
    </citation>
    <scope>NUCLEOTIDE SEQUENCE [LARGE SCALE GENOMIC DNA]</scope>
    <source>
        <strain evidence="8 9">I41</strain>
    </source>
</reference>
<dbReference type="NCBIfam" id="TIGR02937">
    <property type="entry name" value="sigma70-ECF"/>
    <property type="match status" value="1"/>
</dbReference>
<dbReference type="Proteomes" id="UP000317909">
    <property type="component" value="Chromosome"/>
</dbReference>
<dbReference type="RefSeq" id="WP_210421035.1">
    <property type="nucleotide sequence ID" value="NZ_CP036339.1"/>
</dbReference>
<dbReference type="Pfam" id="PF04542">
    <property type="entry name" value="Sigma70_r2"/>
    <property type="match status" value="1"/>
</dbReference>
<dbReference type="GO" id="GO:0006352">
    <property type="term" value="P:DNA-templated transcription initiation"/>
    <property type="evidence" value="ECO:0007669"/>
    <property type="project" value="InterPro"/>
</dbReference>
<evidence type="ECO:0000256" key="5">
    <source>
        <dbReference type="SAM" id="MobiDB-lite"/>
    </source>
</evidence>
<proteinExistence type="inferred from homology"/>
<gene>
    <name evidence="8" type="primary">sigK</name>
    <name evidence="8" type="ORF">I41_46290</name>
</gene>
<accession>A0A517U465</accession>
<comment type="similarity">
    <text evidence="1">Belongs to the sigma-70 factor family. ECF subfamily.</text>
</comment>
<keyword evidence="9" id="KW-1185">Reference proteome</keyword>
<dbReference type="InterPro" id="IPR036388">
    <property type="entry name" value="WH-like_DNA-bd_sf"/>
</dbReference>
<dbReference type="PANTHER" id="PTHR43133">
    <property type="entry name" value="RNA POLYMERASE ECF-TYPE SIGMA FACTO"/>
    <property type="match status" value="1"/>
</dbReference>
<protein>
    <submittedName>
        <fullName evidence="8">ECF RNA polymerase sigma factor SigK</fullName>
    </submittedName>
</protein>
<evidence type="ECO:0000313" key="9">
    <source>
        <dbReference type="Proteomes" id="UP000317909"/>
    </source>
</evidence>
<keyword evidence="2" id="KW-0805">Transcription regulation</keyword>
<organism evidence="8 9">
    <name type="scientific">Lacipirellula limnantheis</name>
    <dbReference type="NCBI Taxonomy" id="2528024"/>
    <lineage>
        <taxon>Bacteria</taxon>
        <taxon>Pseudomonadati</taxon>
        <taxon>Planctomycetota</taxon>
        <taxon>Planctomycetia</taxon>
        <taxon>Pirellulales</taxon>
        <taxon>Lacipirellulaceae</taxon>
        <taxon>Lacipirellula</taxon>
    </lineage>
</organism>
<evidence type="ECO:0000313" key="8">
    <source>
        <dbReference type="EMBL" id="QDT75419.1"/>
    </source>
</evidence>
<evidence type="ECO:0000259" key="7">
    <source>
        <dbReference type="Pfam" id="PF08281"/>
    </source>
</evidence>
<evidence type="ECO:0000256" key="3">
    <source>
        <dbReference type="ARBA" id="ARBA00023082"/>
    </source>
</evidence>
<dbReference type="SUPFAM" id="SSF88946">
    <property type="entry name" value="Sigma2 domain of RNA polymerase sigma factors"/>
    <property type="match status" value="1"/>
</dbReference>
<evidence type="ECO:0000256" key="4">
    <source>
        <dbReference type="ARBA" id="ARBA00023163"/>
    </source>
</evidence>
<dbReference type="Gene3D" id="1.10.1740.10">
    <property type="match status" value="1"/>
</dbReference>
<dbReference type="InterPro" id="IPR013249">
    <property type="entry name" value="RNA_pol_sigma70_r4_t2"/>
</dbReference>
<dbReference type="InterPro" id="IPR014284">
    <property type="entry name" value="RNA_pol_sigma-70_dom"/>
</dbReference>
<evidence type="ECO:0000259" key="6">
    <source>
        <dbReference type="Pfam" id="PF04542"/>
    </source>
</evidence>
<feature type="region of interest" description="Disordered" evidence="5">
    <location>
        <begin position="85"/>
        <end position="104"/>
    </location>
</feature>
<dbReference type="InterPro" id="IPR007627">
    <property type="entry name" value="RNA_pol_sigma70_r2"/>
</dbReference>
<dbReference type="SUPFAM" id="SSF88659">
    <property type="entry name" value="Sigma3 and sigma4 domains of RNA polymerase sigma factors"/>
    <property type="match status" value="1"/>
</dbReference>
<sequence length="191" mass="21387">MSDPVNSVMARVASGDPAAMEDCLARYGGLVWSLARRFSPTNADAEDAVQEVFIEVWRHAQRYDESIASEPTFIAMIARRRLIDRQRRRDRQPQTTAWDDTTLPQSARDPAEWLQVCDDANRAREKMQELSSEQQRVLKLALEGGCSQSEIAERLQLPLGTVKTHARRGLIKLRELLAANADKLTGKGGVA</sequence>
<dbReference type="InterPro" id="IPR013325">
    <property type="entry name" value="RNA_pol_sigma_r2"/>
</dbReference>
<dbReference type="InterPro" id="IPR039425">
    <property type="entry name" value="RNA_pol_sigma-70-like"/>
</dbReference>
<dbReference type="KEGG" id="llh:I41_46290"/>
<evidence type="ECO:0000256" key="2">
    <source>
        <dbReference type="ARBA" id="ARBA00023015"/>
    </source>
</evidence>